<dbReference type="InterPro" id="IPR045229">
    <property type="entry name" value="TPP_enz"/>
</dbReference>
<dbReference type="PANTHER" id="PTHR18968:SF9">
    <property type="entry name" value="3D-(3,5_4)-TRIHYDROXYCYCLOHEXANE-1,2-DIONE HYDROLASE"/>
    <property type="match status" value="1"/>
</dbReference>
<dbReference type="EMBL" id="JABEND010000001">
    <property type="protein sequence ID" value="NNG34729.1"/>
    <property type="molecule type" value="Genomic_DNA"/>
</dbReference>
<evidence type="ECO:0000259" key="6">
    <source>
        <dbReference type="Pfam" id="PF02775"/>
    </source>
</evidence>
<reference evidence="8 9" key="1">
    <citation type="submission" date="2020-05" db="EMBL/GenBank/DDBJ databases">
        <title>Nakamurella sp. DB0629 isolated from air conditioner.</title>
        <authorList>
            <person name="Kim D.H."/>
            <person name="Kim D.-U."/>
        </authorList>
    </citation>
    <scope>NUCLEOTIDE SEQUENCE [LARGE SCALE GENOMIC DNA]</scope>
    <source>
        <strain evidence="8 9">DB0629</strain>
    </source>
</reference>
<dbReference type="GO" id="GO:0019310">
    <property type="term" value="P:inositol catabolic process"/>
    <property type="evidence" value="ECO:0007669"/>
    <property type="project" value="InterPro"/>
</dbReference>
<dbReference type="InterPro" id="IPR000399">
    <property type="entry name" value="TPP-bd_CS"/>
</dbReference>
<feature type="domain" description="Thiamine pyrophosphate enzyme central" evidence="5">
    <location>
        <begin position="237"/>
        <end position="371"/>
    </location>
</feature>
<evidence type="ECO:0000313" key="9">
    <source>
        <dbReference type="Proteomes" id="UP000562984"/>
    </source>
</evidence>
<name>A0A849A291_9ACTN</name>
<dbReference type="EC" id="3.7.1.22" evidence="8"/>
<dbReference type="SUPFAM" id="SSF52518">
    <property type="entry name" value="Thiamin diphosphate-binding fold (THDP-binding)"/>
    <property type="match status" value="2"/>
</dbReference>
<dbReference type="InterPro" id="IPR029061">
    <property type="entry name" value="THDP-binding"/>
</dbReference>
<dbReference type="Pfam" id="PF02775">
    <property type="entry name" value="TPP_enzyme_C"/>
    <property type="match status" value="1"/>
</dbReference>
<sequence>MGGHAVTAPQTLRLTTAQALVRFLAAQYTERDGRRQRLFAGVLGIFGHGNVAGVGQALLENELAQQDSADPAPALPYVLARNEQAMVHTAVGYARHHDRLQTWACTASVGPGSTNMLTGAALATINRIPVLLLPSGTFATRVSAPVLQELESPAAGDVSVNDAFRPLSAYFDEVERPEQLPSALLTAMAVLTDPARTGAVTVSLPQDVQAEAADWPVTLFAERTWTVPRQRPDVEQLRRAAELIRGANTPLIVAGGGVHYSGAEDELAALVADTGIPVAETQAGKGALLHGDPALLGAIGSTGTTAANAIAADADVVIGIGTRYSDFTTASRSVFGNPDVRFVNVNVAAADSVKQSGLAVTGDAKESLRELRSALAGYRVPQPLTNRVGELWREWDRQVQASYQPPAEVTDRLDAGLLTQGQVLGAVNELSDPRDVVLCAAGSMPGDLHKLWRVRDRKGYHVEYGYSCMGYEIPAAIGVKLADPARDVFAMVGDGGYLMMPAELVTAVQERVKIIVVLVQNYGFGSIGALSESLGSQRFGTRYRYRDGAPDAGGQLDGPLIEIDLAANARSLGATVIEVSDADQLAAAIATAKAAPDDGGPVVIHVSTDPFVFSPDSAAWWDVPVAQVSHLDSTQTAFDEYTEHKKHQREYLAPADPGPTAPKEHS</sequence>
<evidence type="ECO:0000259" key="7">
    <source>
        <dbReference type="Pfam" id="PF02776"/>
    </source>
</evidence>
<dbReference type="InterPro" id="IPR011766">
    <property type="entry name" value="TPP_enzyme_TPP-bd"/>
</dbReference>
<dbReference type="GO" id="GO:0000287">
    <property type="term" value="F:magnesium ion binding"/>
    <property type="evidence" value="ECO:0007669"/>
    <property type="project" value="InterPro"/>
</dbReference>
<dbReference type="CDD" id="cd02003">
    <property type="entry name" value="TPP_IolD"/>
    <property type="match status" value="1"/>
</dbReference>
<dbReference type="GO" id="GO:0050660">
    <property type="term" value="F:flavin adenine dinucleotide binding"/>
    <property type="evidence" value="ECO:0007669"/>
    <property type="project" value="TreeGrafter"/>
</dbReference>
<organism evidence="8 9">
    <name type="scientific">Nakamurella aerolata</name>
    <dbReference type="NCBI Taxonomy" id="1656892"/>
    <lineage>
        <taxon>Bacteria</taxon>
        <taxon>Bacillati</taxon>
        <taxon>Actinomycetota</taxon>
        <taxon>Actinomycetes</taxon>
        <taxon>Nakamurellales</taxon>
        <taxon>Nakamurellaceae</taxon>
        <taxon>Nakamurella</taxon>
    </lineage>
</organism>
<protein>
    <submittedName>
        <fullName evidence="8">3D-(3,5/4)-trihydroxycyclohexane-1,2-dione acylhydrolase (Decyclizing)</fullName>
        <ecNumber evidence="8">3.7.1.22</ecNumber>
    </submittedName>
</protein>
<comment type="caution">
    <text evidence="8">The sequence shown here is derived from an EMBL/GenBank/DDBJ whole genome shotgun (WGS) entry which is preliminary data.</text>
</comment>
<dbReference type="InterPro" id="IPR012000">
    <property type="entry name" value="Thiamin_PyroP_enz_cen_dom"/>
</dbReference>
<feature type="domain" description="Thiamine pyrophosphate enzyme N-terminal TPP-binding" evidence="7">
    <location>
        <begin position="72"/>
        <end position="149"/>
    </location>
</feature>
<dbReference type="NCBIfam" id="TIGR04377">
    <property type="entry name" value="myo_inos_iolD"/>
    <property type="match status" value="1"/>
</dbReference>
<dbReference type="PANTHER" id="PTHR18968">
    <property type="entry name" value="THIAMINE PYROPHOSPHATE ENZYMES"/>
    <property type="match status" value="1"/>
</dbReference>
<keyword evidence="9" id="KW-1185">Reference proteome</keyword>
<dbReference type="InterPro" id="IPR030817">
    <property type="entry name" value="Myo_inos_IolD"/>
</dbReference>
<evidence type="ECO:0000256" key="3">
    <source>
        <dbReference type="RuleBase" id="RU362132"/>
    </source>
</evidence>
<dbReference type="InterPro" id="IPR012001">
    <property type="entry name" value="Thiamin_PyroP_enz_TPP-bd_dom"/>
</dbReference>
<evidence type="ECO:0000256" key="2">
    <source>
        <dbReference type="ARBA" id="ARBA00023052"/>
    </source>
</evidence>
<evidence type="ECO:0000259" key="5">
    <source>
        <dbReference type="Pfam" id="PF00205"/>
    </source>
</evidence>
<dbReference type="CDD" id="cd07035">
    <property type="entry name" value="TPP_PYR_POX_like"/>
    <property type="match status" value="1"/>
</dbReference>
<dbReference type="GO" id="GO:0009097">
    <property type="term" value="P:isoleucine biosynthetic process"/>
    <property type="evidence" value="ECO:0007669"/>
    <property type="project" value="TreeGrafter"/>
</dbReference>
<dbReference type="GO" id="GO:0009099">
    <property type="term" value="P:L-valine biosynthetic process"/>
    <property type="evidence" value="ECO:0007669"/>
    <property type="project" value="TreeGrafter"/>
</dbReference>
<evidence type="ECO:0000256" key="4">
    <source>
        <dbReference type="SAM" id="MobiDB-lite"/>
    </source>
</evidence>
<proteinExistence type="inferred from homology"/>
<accession>A0A849A291</accession>
<keyword evidence="8" id="KW-0378">Hydrolase</keyword>
<dbReference type="SUPFAM" id="SSF52467">
    <property type="entry name" value="DHS-like NAD/FAD-binding domain"/>
    <property type="match status" value="1"/>
</dbReference>
<evidence type="ECO:0000256" key="1">
    <source>
        <dbReference type="ARBA" id="ARBA00007812"/>
    </source>
</evidence>
<dbReference type="GO" id="GO:0030976">
    <property type="term" value="F:thiamine pyrophosphate binding"/>
    <property type="evidence" value="ECO:0007669"/>
    <property type="project" value="InterPro"/>
</dbReference>
<dbReference type="Proteomes" id="UP000562984">
    <property type="component" value="Unassembled WGS sequence"/>
</dbReference>
<keyword evidence="2 3" id="KW-0786">Thiamine pyrophosphate</keyword>
<feature type="region of interest" description="Disordered" evidence="4">
    <location>
        <begin position="643"/>
        <end position="666"/>
    </location>
</feature>
<dbReference type="GO" id="GO:0003984">
    <property type="term" value="F:acetolactate synthase activity"/>
    <property type="evidence" value="ECO:0007669"/>
    <property type="project" value="TreeGrafter"/>
</dbReference>
<dbReference type="Gene3D" id="3.40.50.1220">
    <property type="entry name" value="TPP-binding domain"/>
    <property type="match status" value="1"/>
</dbReference>
<feature type="domain" description="Thiamine pyrophosphate enzyme TPP-binding" evidence="6">
    <location>
        <begin position="441"/>
        <end position="606"/>
    </location>
</feature>
<comment type="similarity">
    <text evidence="1 3">Belongs to the TPP enzyme family.</text>
</comment>
<dbReference type="Pfam" id="PF02776">
    <property type="entry name" value="TPP_enzyme_N"/>
    <property type="match status" value="1"/>
</dbReference>
<gene>
    <name evidence="8" type="primary">iolD</name>
    <name evidence="8" type="ORF">HKD39_03120</name>
</gene>
<dbReference type="Gene3D" id="3.40.50.970">
    <property type="match status" value="2"/>
</dbReference>
<dbReference type="GO" id="GO:0005948">
    <property type="term" value="C:acetolactate synthase complex"/>
    <property type="evidence" value="ECO:0007669"/>
    <property type="project" value="TreeGrafter"/>
</dbReference>
<dbReference type="Pfam" id="PF00205">
    <property type="entry name" value="TPP_enzyme_M"/>
    <property type="match status" value="1"/>
</dbReference>
<dbReference type="GO" id="GO:0102481">
    <property type="term" value="F:3D-(3,5/4)-trihydroxycyclohexane-1,2-dione hydrolase activity"/>
    <property type="evidence" value="ECO:0007669"/>
    <property type="project" value="UniProtKB-EC"/>
</dbReference>
<dbReference type="PROSITE" id="PS00187">
    <property type="entry name" value="TPP_ENZYMES"/>
    <property type="match status" value="1"/>
</dbReference>
<evidence type="ECO:0000313" key="8">
    <source>
        <dbReference type="EMBL" id="NNG34729.1"/>
    </source>
</evidence>
<dbReference type="AlphaFoldDB" id="A0A849A291"/>
<dbReference type="InterPro" id="IPR029035">
    <property type="entry name" value="DHS-like_NAD/FAD-binding_dom"/>
</dbReference>